<evidence type="ECO:0000313" key="3">
    <source>
        <dbReference type="Proteomes" id="UP001383192"/>
    </source>
</evidence>
<feature type="compositionally biased region" description="Basic and acidic residues" evidence="1">
    <location>
        <begin position="24"/>
        <end position="36"/>
    </location>
</feature>
<sequence length="136" mass="15112">MKVNFTAAYNGGSPLSWNFFDGPYDYKNDQPIKEKQPASTPIAGNATRKRKQPEETPTLRQYPQSADTTPSSTPQKRKSKPFPMQKDVDEVVNKRLKLEKGEGGTYCDNCGMPQYPNYPHTCSGSSTVLDLTGDSD</sequence>
<feature type="region of interest" description="Disordered" evidence="1">
    <location>
        <begin position="1"/>
        <end position="90"/>
    </location>
</feature>
<protein>
    <submittedName>
        <fullName evidence="2">Uncharacterized protein</fullName>
    </submittedName>
</protein>
<dbReference type="AlphaFoldDB" id="A0AAW0BB74"/>
<dbReference type="EMBL" id="JAYKXP010000147">
    <property type="protein sequence ID" value="KAK7022812.1"/>
    <property type="molecule type" value="Genomic_DNA"/>
</dbReference>
<feature type="compositionally biased region" description="Polar residues" evidence="1">
    <location>
        <begin position="58"/>
        <end position="74"/>
    </location>
</feature>
<evidence type="ECO:0000313" key="2">
    <source>
        <dbReference type="EMBL" id="KAK7022812.1"/>
    </source>
</evidence>
<proteinExistence type="predicted"/>
<evidence type="ECO:0000256" key="1">
    <source>
        <dbReference type="SAM" id="MobiDB-lite"/>
    </source>
</evidence>
<gene>
    <name evidence="2" type="ORF">VNI00_016939</name>
</gene>
<name>A0AAW0BB74_9AGAR</name>
<comment type="caution">
    <text evidence="2">The sequence shown here is derived from an EMBL/GenBank/DDBJ whole genome shotgun (WGS) entry which is preliminary data.</text>
</comment>
<dbReference type="Proteomes" id="UP001383192">
    <property type="component" value="Unassembled WGS sequence"/>
</dbReference>
<accession>A0AAW0BB74</accession>
<keyword evidence="3" id="KW-1185">Reference proteome</keyword>
<reference evidence="2 3" key="1">
    <citation type="submission" date="2024-01" db="EMBL/GenBank/DDBJ databases">
        <title>A draft genome for a cacao thread blight-causing isolate of Paramarasmius palmivorus.</title>
        <authorList>
            <person name="Baruah I.K."/>
            <person name="Bukari Y."/>
            <person name="Amoako-Attah I."/>
            <person name="Meinhardt L.W."/>
            <person name="Bailey B.A."/>
            <person name="Cohen S.P."/>
        </authorList>
    </citation>
    <scope>NUCLEOTIDE SEQUENCE [LARGE SCALE GENOMIC DNA]</scope>
    <source>
        <strain evidence="2 3">GH-12</strain>
    </source>
</reference>
<organism evidence="2 3">
    <name type="scientific">Paramarasmius palmivorus</name>
    <dbReference type="NCBI Taxonomy" id="297713"/>
    <lineage>
        <taxon>Eukaryota</taxon>
        <taxon>Fungi</taxon>
        <taxon>Dikarya</taxon>
        <taxon>Basidiomycota</taxon>
        <taxon>Agaricomycotina</taxon>
        <taxon>Agaricomycetes</taxon>
        <taxon>Agaricomycetidae</taxon>
        <taxon>Agaricales</taxon>
        <taxon>Marasmiineae</taxon>
        <taxon>Marasmiaceae</taxon>
        <taxon>Paramarasmius</taxon>
    </lineage>
</organism>